<dbReference type="Proteomes" id="UP000316093">
    <property type="component" value="Chromosome"/>
</dbReference>
<dbReference type="InterPro" id="IPR035418">
    <property type="entry name" value="AraC-bd_2"/>
</dbReference>
<dbReference type="PANTHER" id="PTHR46796">
    <property type="entry name" value="HTH-TYPE TRANSCRIPTIONAL ACTIVATOR RHAS-RELATED"/>
    <property type="match status" value="1"/>
</dbReference>
<protein>
    <submittedName>
        <fullName evidence="6">Helix-turn-helix domain-containing protein</fullName>
    </submittedName>
</protein>
<keyword evidence="7" id="KW-1185">Reference proteome</keyword>
<evidence type="ECO:0000313" key="6">
    <source>
        <dbReference type="EMBL" id="QDE38234.1"/>
    </source>
</evidence>
<reference evidence="6 7" key="1">
    <citation type="submission" date="2019-06" db="EMBL/GenBank/DDBJ databases">
        <title>A complete genome sequence for Luteibacter pinisoli MAH-14.</title>
        <authorList>
            <person name="Baltrus D.A."/>
        </authorList>
    </citation>
    <scope>NUCLEOTIDE SEQUENCE [LARGE SCALE GENOMIC DNA]</scope>
    <source>
        <strain evidence="6 7">MAH-14</strain>
    </source>
</reference>
<keyword evidence="1" id="KW-0805">Transcription regulation</keyword>
<organism evidence="6 7">
    <name type="scientific">Luteibacter pinisoli</name>
    <dbReference type="NCBI Taxonomy" id="2589080"/>
    <lineage>
        <taxon>Bacteria</taxon>
        <taxon>Pseudomonadati</taxon>
        <taxon>Pseudomonadota</taxon>
        <taxon>Gammaproteobacteria</taxon>
        <taxon>Lysobacterales</taxon>
        <taxon>Rhodanobacteraceae</taxon>
        <taxon>Luteibacter</taxon>
    </lineage>
</organism>
<accession>A0A4Y5YZI6</accession>
<sequence length="355" mass="39541">MTMTTSSTCSSAPDSEETPVPYPQTALRIAQPDIAPRGHMFAAQRFWDEFGQGAARQQGQAVLLDGYAGNRLRFATFSHTPHVFSSDHLSREHRHAALLTLQLEGESRVEQHGRRTALVPGDFCLIDLSRPFRVETGRALMQATYLPLSVLRDAVPRLEQVAAVSLHGGMAAVGFLRSLYRELFDSASDMTEAVADQLVEAIPHMLAAATSTMGDLAPPPSQLRQHHKEQVRRYVREHLDDPGLCAEMIGKGVGLSTSYLFELFADEEMTLMRWVRSERLARCRRELADASLRYRSIAHIAQAWGFGDMTHFGRSFREAYGVSPRAWRQASRMDIHPSKEMPSDGRVSAHVATGI</sequence>
<dbReference type="GO" id="GO:0043565">
    <property type="term" value="F:sequence-specific DNA binding"/>
    <property type="evidence" value="ECO:0007669"/>
    <property type="project" value="InterPro"/>
</dbReference>
<dbReference type="InterPro" id="IPR050204">
    <property type="entry name" value="AraC_XylS_family_regulators"/>
</dbReference>
<dbReference type="OrthoDB" id="7349394at2"/>
<dbReference type="GO" id="GO:0003700">
    <property type="term" value="F:DNA-binding transcription factor activity"/>
    <property type="evidence" value="ECO:0007669"/>
    <property type="project" value="InterPro"/>
</dbReference>
<keyword evidence="3" id="KW-0804">Transcription</keyword>
<gene>
    <name evidence="6" type="ORF">FIV34_02940</name>
</gene>
<proteinExistence type="predicted"/>
<dbReference type="InterPro" id="IPR009057">
    <property type="entry name" value="Homeodomain-like_sf"/>
</dbReference>
<feature type="region of interest" description="Disordered" evidence="4">
    <location>
        <begin position="1"/>
        <end position="20"/>
    </location>
</feature>
<evidence type="ECO:0000256" key="3">
    <source>
        <dbReference type="ARBA" id="ARBA00023163"/>
    </source>
</evidence>
<dbReference type="PRINTS" id="PR00032">
    <property type="entry name" value="HTHARAC"/>
</dbReference>
<dbReference type="KEGG" id="lpy:FIV34_02940"/>
<feature type="domain" description="HTH araC/xylS-type" evidence="5">
    <location>
        <begin position="229"/>
        <end position="330"/>
    </location>
</feature>
<evidence type="ECO:0000256" key="1">
    <source>
        <dbReference type="ARBA" id="ARBA00023015"/>
    </source>
</evidence>
<dbReference type="PROSITE" id="PS01124">
    <property type="entry name" value="HTH_ARAC_FAMILY_2"/>
    <property type="match status" value="1"/>
</dbReference>
<dbReference type="InterPro" id="IPR018060">
    <property type="entry name" value="HTH_AraC"/>
</dbReference>
<dbReference type="SMART" id="SM00342">
    <property type="entry name" value="HTH_ARAC"/>
    <property type="match status" value="1"/>
</dbReference>
<keyword evidence="2" id="KW-0238">DNA-binding</keyword>
<dbReference type="Pfam" id="PF12833">
    <property type="entry name" value="HTH_18"/>
    <property type="match status" value="1"/>
</dbReference>
<name>A0A4Y5YZI6_9GAMM</name>
<dbReference type="Gene3D" id="1.10.10.60">
    <property type="entry name" value="Homeodomain-like"/>
    <property type="match status" value="1"/>
</dbReference>
<dbReference type="EMBL" id="CP041046">
    <property type="protein sequence ID" value="QDE38234.1"/>
    <property type="molecule type" value="Genomic_DNA"/>
</dbReference>
<dbReference type="SUPFAM" id="SSF46689">
    <property type="entry name" value="Homeodomain-like"/>
    <property type="match status" value="1"/>
</dbReference>
<dbReference type="AlphaFoldDB" id="A0A4Y5YZI6"/>
<evidence type="ECO:0000259" key="5">
    <source>
        <dbReference type="PROSITE" id="PS01124"/>
    </source>
</evidence>
<dbReference type="PANTHER" id="PTHR46796:SF6">
    <property type="entry name" value="ARAC SUBFAMILY"/>
    <property type="match status" value="1"/>
</dbReference>
<dbReference type="Pfam" id="PF14525">
    <property type="entry name" value="AraC_binding_2"/>
    <property type="match status" value="1"/>
</dbReference>
<evidence type="ECO:0000256" key="4">
    <source>
        <dbReference type="SAM" id="MobiDB-lite"/>
    </source>
</evidence>
<evidence type="ECO:0000313" key="7">
    <source>
        <dbReference type="Proteomes" id="UP000316093"/>
    </source>
</evidence>
<dbReference type="InterPro" id="IPR020449">
    <property type="entry name" value="Tscrpt_reg_AraC-type_HTH"/>
</dbReference>
<evidence type="ECO:0000256" key="2">
    <source>
        <dbReference type="ARBA" id="ARBA00023125"/>
    </source>
</evidence>
<feature type="compositionally biased region" description="Low complexity" evidence="4">
    <location>
        <begin position="1"/>
        <end position="11"/>
    </location>
</feature>